<evidence type="ECO:0000313" key="2">
    <source>
        <dbReference type="Proteomes" id="UP000195043"/>
    </source>
</evidence>
<protein>
    <submittedName>
        <fullName evidence="1">Uncharacterized protein</fullName>
    </submittedName>
</protein>
<gene>
    <name evidence="1" type="ORF">A5886_001433</name>
</gene>
<dbReference type="AlphaFoldDB" id="A0A242A5P4"/>
<sequence>MTVEKEVEFLEGKIWKISGCNLFLQIGDARSEIELVPNIFDMKLKSTSLKSPLLFEKDRTNSFYFSKKLDMVIEDKRQYHSSIGGIYYFPTWKCLGINLDDEEFTLDVPRYNLGKIKGNLYQIQTLQVKEQAKLYWEYTLKPEK</sequence>
<organism evidence="1 2">
    <name type="scientific">Candidatus Enterococcus testudinis</name>
    <dbReference type="NCBI Taxonomy" id="1834191"/>
    <lineage>
        <taxon>Bacteria</taxon>
        <taxon>Bacillati</taxon>
        <taxon>Bacillota</taxon>
        <taxon>Bacilli</taxon>
        <taxon>Lactobacillales</taxon>
        <taxon>Enterococcaceae</taxon>
        <taxon>Enterococcus</taxon>
    </lineage>
</organism>
<dbReference type="Gene3D" id="2.40.100.20">
    <property type="match status" value="1"/>
</dbReference>
<name>A0A242A5P4_9ENTE</name>
<reference evidence="1 2" key="1">
    <citation type="submission" date="2017-05" db="EMBL/GenBank/DDBJ databases">
        <title>The Genome Sequence of Enterococcus sp. 8G7_MSG3316.</title>
        <authorList>
            <consortium name="The Broad Institute Genomics Platform"/>
            <consortium name="The Broad Institute Genomic Center for Infectious Diseases"/>
            <person name="Earl A."/>
            <person name="Manson A."/>
            <person name="Schwartman J."/>
            <person name="Gilmore M."/>
            <person name="Abouelleil A."/>
            <person name="Cao P."/>
            <person name="Chapman S."/>
            <person name="Cusick C."/>
            <person name="Shea T."/>
            <person name="Young S."/>
            <person name="Neafsey D."/>
            <person name="Nusbaum C."/>
            <person name="Birren B."/>
        </authorList>
    </citation>
    <scope>NUCLEOTIDE SEQUENCE [LARGE SCALE GENOMIC DNA]</scope>
    <source>
        <strain evidence="1 2">8G7_MSG3316</strain>
    </source>
</reference>
<comment type="caution">
    <text evidence="1">The sequence shown here is derived from an EMBL/GenBank/DDBJ whole genome shotgun (WGS) entry which is preliminary data.</text>
</comment>
<keyword evidence="2" id="KW-1185">Reference proteome</keyword>
<proteinExistence type="predicted"/>
<evidence type="ECO:0000313" key="1">
    <source>
        <dbReference type="EMBL" id="OTN76356.1"/>
    </source>
</evidence>
<accession>A0A242A5P4</accession>
<dbReference type="EMBL" id="NGKU01000001">
    <property type="protein sequence ID" value="OTN76356.1"/>
    <property type="molecule type" value="Genomic_DNA"/>
</dbReference>
<dbReference type="STRING" id="1834191.A5886_001433"/>
<dbReference type="Proteomes" id="UP000195043">
    <property type="component" value="Unassembled WGS sequence"/>
</dbReference>